<sequence>MKKKLLIAALASVFALTSLLSGCGSKNSTATNGAKQEQSKSPKTLIFAQGSDPRGLDPAFVDDGESAKIIVNVFDGLLKYKKDSTELEPALATEWEISKDGKEYTFKLRQGVKFHDGTDFNAEAVKFSIDRQLPPSRTDDMPYASFTFGPVDKVEVVDTYTVKVTLKEPYTPFLSNLAMALAAPIVSPTAVKKYGDKFIENPVGTGAFKFVKWDKGQSVTLEKNNEYWGEKAKVDKVVFQFTKENSVRATQLMTGAVDIIDGVDASNVAEIEKSGAKMFLEQGMNINYMAFNTSRAPFNDPKLREAISYAIDRNELVKFLYQGYAEIANSQMPSFIPGFNDKVKPYEYNPEKAKAMLKELGKENLEIKIIAYSNPRPYNAVGPKLAESIQAYLLKVGIKSKIDVYQWTEYKEKAAQGEGDIMFYGWNGDNGDADNFLSLLDSNEIASTLNVAKYKNEQVDKLLKDARKIPNGPEREKTYKDIQDILAKDAPWLPISSAKSMAAYSAKVKGFIYHPTGVVFLNQVDKE</sequence>
<evidence type="ECO:0000313" key="4">
    <source>
        <dbReference type="EMBL" id="QGU94184.1"/>
    </source>
</evidence>
<accession>A0A6I6EYX0</accession>
<gene>
    <name evidence="4" type="ORF">GOM49_02675</name>
</gene>
<dbReference type="InterPro" id="IPR030678">
    <property type="entry name" value="Peptide/Ni-bd"/>
</dbReference>
<protein>
    <submittedName>
        <fullName evidence="4">ABC transporter substrate-binding protein</fullName>
    </submittedName>
</protein>
<keyword evidence="1 2" id="KW-0732">Signal</keyword>
<dbReference type="Gene3D" id="3.90.76.10">
    <property type="entry name" value="Dipeptide-binding Protein, Domain 1"/>
    <property type="match status" value="1"/>
</dbReference>
<dbReference type="Proteomes" id="UP000422764">
    <property type="component" value="Chromosome"/>
</dbReference>
<proteinExistence type="predicted"/>
<dbReference type="Gene3D" id="3.40.190.10">
    <property type="entry name" value="Periplasmic binding protein-like II"/>
    <property type="match status" value="1"/>
</dbReference>
<dbReference type="PROSITE" id="PS51257">
    <property type="entry name" value="PROKAR_LIPOPROTEIN"/>
    <property type="match status" value="1"/>
</dbReference>
<dbReference type="PANTHER" id="PTHR30290:SF38">
    <property type="entry name" value="D,D-DIPEPTIDE-BINDING PERIPLASMIC PROTEIN DDPA-RELATED"/>
    <property type="match status" value="1"/>
</dbReference>
<evidence type="ECO:0000256" key="1">
    <source>
        <dbReference type="ARBA" id="ARBA00022729"/>
    </source>
</evidence>
<evidence type="ECO:0000259" key="3">
    <source>
        <dbReference type="Pfam" id="PF00496"/>
    </source>
</evidence>
<name>A0A6I6EYX0_9CLOT</name>
<dbReference type="GO" id="GO:0042597">
    <property type="term" value="C:periplasmic space"/>
    <property type="evidence" value="ECO:0007669"/>
    <property type="project" value="UniProtKB-ARBA"/>
</dbReference>
<dbReference type="GO" id="GO:0043190">
    <property type="term" value="C:ATP-binding cassette (ABC) transporter complex"/>
    <property type="evidence" value="ECO:0007669"/>
    <property type="project" value="InterPro"/>
</dbReference>
<dbReference type="PANTHER" id="PTHR30290">
    <property type="entry name" value="PERIPLASMIC BINDING COMPONENT OF ABC TRANSPORTER"/>
    <property type="match status" value="1"/>
</dbReference>
<dbReference type="PIRSF" id="PIRSF002741">
    <property type="entry name" value="MppA"/>
    <property type="match status" value="1"/>
</dbReference>
<feature type="chain" id="PRO_5039026869" evidence="2">
    <location>
        <begin position="21"/>
        <end position="527"/>
    </location>
</feature>
<dbReference type="Gene3D" id="3.10.105.10">
    <property type="entry name" value="Dipeptide-binding Protein, Domain 3"/>
    <property type="match status" value="1"/>
</dbReference>
<evidence type="ECO:0000256" key="2">
    <source>
        <dbReference type="SAM" id="SignalP"/>
    </source>
</evidence>
<dbReference type="CDD" id="cd08493">
    <property type="entry name" value="PBP2_DppA_like"/>
    <property type="match status" value="1"/>
</dbReference>
<evidence type="ECO:0000313" key="5">
    <source>
        <dbReference type="Proteomes" id="UP000422764"/>
    </source>
</evidence>
<dbReference type="GO" id="GO:1904680">
    <property type="term" value="F:peptide transmembrane transporter activity"/>
    <property type="evidence" value="ECO:0007669"/>
    <property type="project" value="TreeGrafter"/>
</dbReference>
<dbReference type="AlphaFoldDB" id="A0A6I6EYX0"/>
<dbReference type="InterPro" id="IPR039424">
    <property type="entry name" value="SBP_5"/>
</dbReference>
<dbReference type="EMBL" id="CP046522">
    <property type="protein sequence ID" value="QGU94184.1"/>
    <property type="molecule type" value="Genomic_DNA"/>
</dbReference>
<feature type="domain" description="Solute-binding protein family 5" evidence="3">
    <location>
        <begin position="86"/>
        <end position="444"/>
    </location>
</feature>
<keyword evidence="5" id="KW-1185">Reference proteome</keyword>
<dbReference type="InterPro" id="IPR000914">
    <property type="entry name" value="SBP_5_dom"/>
</dbReference>
<organism evidence="4 5">
    <name type="scientific">Clostridium bovifaecis</name>
    <dbReference type="NCBI Taxonomy" id="2184719"/>
    <lineage>
        <taxon>Bacteria</taxon>
        <taxon>Bacillati</taxon>
        <taxon>Bacillota</taxon>
        <taxon>Clostridia</taxon>
        <taxon>Eubacteriales</taxon>
        <taxon>Clostridiaceae</taxon>
        <taxon>Clostridium</taxon>
    </lineage>
</organism>
<dbReference type="Pfam" id="PF00496">
    <property type="entry name" value="SBP_bac_5"/>
    <property type="match status" value="1"/>
</dbReference>
<dbReference type="GO" id="GO:0015833">
    <property type="term" value="P:peptide transport"/>
    <property type="evidence" value="ECO:0007669"/>
    <property type="project" value="TreeGrafter"/>
</dbReference>
<feature type="signal peptide" evidence="2">
    <location>
        <begin position="1"/>
        <end position="20"/>
    </location>
</feature>
<reference evidence="4 5" key="1">
    <citation type="submission" date="2019-12" db="EMBL/GenBank/DDBJ databases">
        <title>Genome sequenceing of Clostridium bovifaecis.</title>
        <authorList>
            <person name="Yao Y."/>
        </authorList>
    </citation>
    <scope>NUCLEOTIDE SEQUENCE [LARGE SCALE GENOMIC DNA]</scope>
    <source>
        <strain evidence="4 5">BXX</strain>
    </source>
</reference>
<dbReference type="SUPFAM" id="SSF53850">
    <property type="entry name" value="Periplasmic binding protein-like II"/>
    <property type="match status" value="1"/>
</dbReference>